<dbReference type="PANTHER" id="PTHR24260:SF147">
    <property type="entry name" value="EG:BACR7A4.3 PROTEIN-RELATED"/>
    <property type="match status" value="1"/>
</dbReference>
<dbReference type="SMART" id="SM00020">
    <property type="entry name" value="Tryp_SPc"/>
    <property type="match status" value="1"/>
</dbReference>
<dbReference type="VEuPathDB" id="VectorBase:AALB007819"/>
<dbReference type="STRING" id="7167.A0A182FMQ7"/>
<dbReference type="GO" id="GO:0006508">
    <property type="term" value="P:proteolysis"/>
    <property type="evidence" value="ECO:0007669"/>
    <property type="project" value="InterPro"/>
</dbReference>
<dbReference type="PANTHER" id="PTHR24260">
    <property type="match status" value="1"/>
</dbReference>
<protein>
    <submittedName>
        <fullName evidence="2">Uncharacterized protein</fullName>
    </submittedName>
</protein>
<dbReference type="GO" id="GO:0004252">
    <property type="term" value="F:serine-type endopeptidase activity"/>
    <property type="evidence" value="ECO:0007669"/>
    <property type="project" value="InterPro"/>
</dbReference>
<sequence length="286" mass="31578">MPALGVKKGETIEWKSISNPVRLGDINLIDDADDQFAQQIRIAAVFYPENHSFTNYYTDIALLQLEGNVTVRFETSQYSYGVHSLDETVAPACLWIDDEIPFKNFSATGWGATGPALRAIQGDSGSPLQVKLLHNSRLTPFVVAVTSFGKSCGMDIPGVYVRVAPFFAWIKSVLKANGLADAARHEGDDRRGYGGLEISDWILQPHACARKYVNLRTEYESSTVLSKNETNVQMDLTNVHLFSESSRQLVRIHWNGHASNTSKECYGVIIDESTVPTLAQCTMANG</sequence>
<organism evidence="2 3">
    <name type="scientific">Anopheles albimanus</name>
    <name type="common">New world malaria mosquito</name>
    <dbReference type="NCBI Taxonomy" id="7167"/>
    <lineage>
        <taxon>Eukaryota</taxon>
        <taxon>Metazoa</taxon>
        <taxon>Ecdysozoa</taxon>
        <taxon>Arthropoda</taxon>
        <taxon>Hexapoda</taxon>
        <taxon>Insecta</taxon>
        <taxon>Pterygota</taxon>
        <taxon>Neoptera</taxon>
        <taxon>Endopterygota</taxon>
        <taxon>Diptera</taxon>
        <taxon>Nematocera</taxon>
        <taxon>Culicoidea</taxon>
        <taxon>Culicidae</taxon>
        <taxon>Anophelinae</taxon>
        <taxon>Anopheles</taxon>
    </lineage>
</organism>
<reference evidence="3" key="1">
    <citation type="journal article" date="2017" name="G3 (Bethesda)">
        <title>The Physical Genome Mapping of Anopheles albimanus Corrected Scaffold Misassemblies and Identified Interarm Rearrangements in Genus Anopheles.</title>
        <authorList>
            <person name="Artemov G.N."/>
            <person name="Peery A.N."/>
            <person name="Jiang X."/>
            <person name="Tu Z."/>
            <person name="Stegniy V.N."/>
            <person name="Sharakhova M.V."/>
            <person name="Sharakhov I.V."/>
        </authorList>
    </citation>
    <scope>NUCLEOTIDE SEQUENCE [LARGE SCALE GENOMIC DNA]</scope>
    <source>
        <strain evidence="3">STECLA/ALBI9_A</strain>
    </source>
</reference>
<keyword evidence="3" id="KW-1185">Reference proteome</keyword>
<name>A0A182FMQ7_ANOAL</name>
<dbReference type="Gene3D" id="2.40.10.10">
    <property type="entry name" value="Trypsin-like serine proteases"/>
    <property type="match status" value="2"/>
</dbReference>
<dbReference type="EnsemblMetazoa" id="AALB007819-RA">
    <property type="protein sequence ID" value="AALB007819-PA"/>
    <property type="gene ID" value="AALB007819"/>
</dbReference>
<comment type="similarity">
    <text evidence="1">Belongs to the peptidase S1 family. CLIP subfamily.</text>
</comment>
<dbReference type="InterPro" id="IPR051333">
    <property type="entry name" value="CLIP_Serine_Protease"/>
</dbReference>
<dbReference type="SUPFAM" id="SSF50494">
    <property type="entry name" value="Trypsin-like serine proteases"/>
    <property type="match status" value="1"/>
</dbReference>
<accession>A0A182FMQ7</accession>
<dbReference type="InterPro" id="IPR043504">
    <property type="entry name" value="Peptidase_S1_PA_chymotrypsin"/>
</dbReference>
<dbReference type="AlphaFoldDB" id="A0A182FMQ7"/>
<dbReference type="Pfam" id="PF00089">
    <property type="entry name" value="Trypsin"/>
    <property type="match status" value="1"/>
</dbReference>
<proteinExistence type="inferred from homology"/>
<reference evidence="2" key="2">
    <citation type="submission" date="2022-08" db="UniProtKB">
        <authorList>
            <consortium name="EnsemblMetazoa"/>
        </authorList>
    </citation>
    <scope>IDENTIFICATION</scope>
    <source>
        <strain evidence="2">STECLA/ALBI9_A</strain>
    </source>
</reference>
<evidence type="ECO:0000256" key="1">
    <source>
        <dbReference type="ARBA" id="ARBA00024195"/>
    </source>
</evidence>
<evidence type="ECO:0000313" key="2">
    <source>
        <dbReference type="EnsemblMetazoa" id="AALB007819-PA"/>
    </source>
</evidence>
<dbReference type="Proteomes" id="UP000069272">
    <property type="component" value="Unassembled WGS sequence"/>
</dbReference>
<evidence type="ECO:0000313" key="3">
    <source>
        <dbReference type="Proteomes" id="UP000069272"/>
    </source>
</evidence>
<dbReference type="InterPro" id="IPR009003">
    <property type="entry name" value="Peptidase_S1_PA"/>
</dbReference>
<dbReference type="InterPro" id="IPR001254">
    <property type="entry name" value="Trypsin_dom"/>
</dbReference>